<accession>A0A370BNA9</accession>
<feature type="chain" id="PRO_5016704629" evidence="1">
    <location>
        <begin position="18"/>
        <end position="426"/>
    </location>
</feature>
<feature type="signal peptide" evidence="1">
    <location>
        <begin position="1"/>
        <end position="17"/>
    </location>
</feature>
<evidence type="ECO:0000256" key="1">
    <source>
        <dbReference type="SAM" id="SignalP"/>
    </source>
</evidence>
<dbReference type="VEuPathDB" id="FungiDB:M747DRAFT_248576"/>
<dbReference type="Proteomes" id="UP000253845">
    <property type="component" value="Unassembled WGS sequence"/>
</dbReference>
<dbReference type="EMBL" id="KZ851957">
    <property type="protein sequence ID" value="RDH14832.1"/>
    <property type="molecule type" value="Genomic_DNA"/>
</dbReference>
<keyword evidence="1" id="KW-0732">Signal</keyword>
<evidence type="ECO:0000313" key="3">
    <source>
        <dbReference type="Proteomes" id="UP000253845"/>
    </source>
</evidence>
<dbReference type="AlphaFoldDB" id="A0A370BNA9"/>
<protein>
    <submittedName>
        <fullName evidence="2">Uncharacterized protein</fullName>
    </submittedName>
</protein>
<gene>
    <name evidence="2" type="ORF">M747DRAFT_248576</name>
</gene>
<organism evidence="2 3">
    <name type="scientific">Aspergillus niger ATCC 13496</name>
    <dbReference type="NCBI Taxonomy" id="1353008"/>
    <lineage>
        <taxon>Eukaryota</taxon>
        <taxon>Fungi</taxon>
        <taxon>Dikarya</taxon>
        <taxon>Ascomycota</taxon>
        <taxon>Pezizomycotina</taxon>
        <taxon>Eurotiomycetes</taxon>
        <taxon>Eurotiomycetidae</taxon>
        <taxon>Eurotiales</taxon>
        <taxon>Aspergillaceae</taxon>
        <taxon>Aspergillus</taxon>
        <taxon>Aspergillus subgen. Circumdati</taxon>
    </lineage>
</organism>
<proteinExistence type="predicted"/>
<name>A0A370BNA9_ASPNG</name>
<sequence length="426" mass="47964">MPLPMFILMALLRNYTARRAGSHMINEQRNQELVLEQGSSVRQGLLYRANGNVAPEKRELHGPIHNGLESTDGPTRRDMKYIDGFHVACMCLVLYYAVKDPCRFANEVARSSKQRDIVQRPLANEGTYRGYAGQAPYSASVQPIDFSCADHQKRKREVEHQVDGSAKRTRYQPKSESIFRKALNSCGFRDETGRYTPGYPAPVELLDMGIKQFKVLYSGCLSSTIDIRLTHISLYFTVWHIRQDPGKYIGDSRRKGERVLTSFLSRISGISGDGHAEDRRRRYAMSSYLRLGKRWAFVAASLGYGSLLICSDKLASHINTSHFVDGQVGALVTYDLKTRPGTVALYRSMEPTVISMLRGRIATDVTACSLLSDAKLAQYREADVKATENPGIGSPWKFIFRQIAKAQFPPLKDMSQFIPPLSRDYA</sequence>
<evidence type="ECO:0000313" key="2">
    <source>
        <dbReference type="EMBL" id="RDH14832.1"/>
    </source>
</evidence>
<reference evidence="2 3" key="1">
    <citation type="submission" date="2018-07" db="EMBL/GenBank/DDBJ databases">
        <title>Section-level genome sequencing of Aspergillus section Nigri to investigate inter- and intra-species variation.</title>
        <authorList>
            <consortium name="DOE Joint Genome Institute"/>
            <person name="Vesth T.C."/>
            <person name="Nybo J.L."/>
            <person name="Theobald S."/>
            <person name="Frisvad J.C."/>
            <person name="Larsen T.O."/>
            <person name="Nielsen K.F."/>
            <person name="Hoof J.B."/>
            <person name="Brandl J."/>
            <person name="Salamov A."/>
            <person name="Riley R."/>
            <person name="Gladden J.M."/>
            <person name="Phatale P."/>
            <person name="Nielsen M.T."/>
            <person name="Lyhne E.K."/>
            <person name="Kogle M.E."/>
            <person name="Strasser K."/>
            <person name="McDonnell E."/>
            <person name="Barry K."/>
            <person name="Clum A."/>
            <person name="Chen C."/>
            <person name="Nolan M."/>
            <person name="Sandor L."/>
            <person name="Kuo A."/>
            <person name="Lipzen A."/>
            <person name="Hainaut M."/>
            <person name="Drula E."/>
            <person name="Tsang A."/>
            <person name="Magnuson J.K."/>
            <person name="Henrissat B."/>
            <person name="Wiebenga A."/>
            <person name="Simmons B.A."/>
            <person name="Makela M.R."/>
            <person name="De vries R.P."/>
            <person name="Grigoriev I.V."/>
            <person name="Mortensen U.H."/>
            <person name="Baker S.E."/>
            <person name="Andersen M.R."/>
        </authorList>
    </citation>
    <scope>NUCLEOTIDE SEQUENCE [LARGE SCALE GENOMIC DNA]</scope>
    <source>
        <strain evidence="2 3">ATCC 13496</strain>
    </source>
</reference>